<reference evidence="2 3" key="1">
    <citation type="submission" date="2018-10" db="EMBL/GenBank/DDBJ databases">
        <title>Sinomicrobium pectinilyticum sp. nov., a pectinase-producing bacterium isolated from alkaline and saline soil, and emended description of the genus Sinomicrobium.</title>
        <authorList>
            <person name="Cheng B."/>
            <person name="Li C."/>
            <person name="Lai Q."/>
            <person name="Du M."/>
            <person name="Shao Z."/>
            <person name="Xu P."/>
            <person name="Yang C."/>
        </authorList>
    </citation>
    <scope>NUCLEOTIDE SEQUENCE [LARGE SCALE GENOMIC DNA]</scope>
    <source>
        <strain evidence="2 3">5DNS001</strain>
    </source>
</reference>
<proteinExistence type="predicted"/>
<keyword evidence="3" id="KW-1185">Reference proteome</keyword>
<evidence type="ECO:0000313" key="3">
    <source>
        <dbReference type="Proteomes" id="UP000267469"/>
    </source>
</evidence>
<organism evidence="2 3">
    <name type="scientific">Sinomicrobium pectinilyticum</name>
    <dbReference type="NCBI Taxonomy" id="1084421"/>
    <lineage>
        <taxon>Bacteria</taxon>
        <taxon>Pseudomonadati</taxon>
        <taxon>Bacteroidota</taxon>
        <taxon>Flavobacteriia</taxon>
        <taxon>Flavobacteriales</taxon>
        <taxon>Flavobacteriaceae</taxon>
        <taxon>Sinomicrobium</taxon>
    </lineage>
</organism>
<feature type="chain" id="PRO_5018324353" evidence="1">
    <location>
        <begin position="23"/>
        <end position="264"/>
    </location>
</feature>
<feature type="signal peptide" evidence="1">
    <location>
        <begin position="1"/>
        <end position="22"/>
    </location>
</feature>
<evidence type="ECO:0000313" key="2">
    <source>
        <dbReference type="EMBL" id="RNL78071.1"/>
    </source>
</evidence>
<accession>A0A3N0DRE2</accession>
<gene>
    <name evidence="2" type="ORF">ED312_19945</name>
</gene>
<feature type="non-terminal residue" evidence="2">
    <location>
        <position position="264"/>
    </location>
</feature>
<evidence type="ECO:0000256" key="1">
    <source>
        <dbReference type="SAM" id="SignalP"/>
    </source>
</evidence>
<keyword evidence="1" id="KW-0732">Signal</keyword>
<sequence length="264" mass="29095">MMKHFYALVLFLAVIFSGYAQVGVGTPMPDSSAQLDIVAKDKGVLIPRIALKGIKDVTTIANGNVESLLVFNTSGTAGLKPGYYYWHIDRWHRVVSSGDLTGGDIPDNIVVYNPVSNQFTYIDENGNSQEINFEEIVKANETITTLVNTGNGVYVYTSEDGTKTTINVQADVINQFEEIIKNENIVNKITELIKNIGGNVHYDGDRFTYVDENGTTQIINFEEIVKANETVTTLVNNNDGTYTYTSEDGTITTINVPADVINQF</sequence>
<comment type="caution">
    <text evidence="2">The sequence shown here is derived from an EMBL/GenBank/DDBJ whole genome shotgun (WGS) entry which is preliminary data.</text>
</comment>
<protein>
    <submittedName>
        <fullName evidence="2">Uncharacterized protein</fullName>
    </submittedName>
</protein>
<dbReference type="Proteomes" id="UP000267469">
    <property type="component" value="Unassembled WGS sequence"/>
</dbReference>
<dbReference type="EMBL" id="RJTM01000138">
    <property type="protein sequence ID" value="RNL78071.1"/>
    <property type="molecule type" value="Genomic_DNA"/>
</dbReference>
<dbReference type="AlphaFoldDB" id="A0A3N0DRE2"/>
<name>A0A3N0DRE2_SINP1</name>